<dbReference type="OrthoDB" id="270171at2759"/>
<feature type="compositionally biased region" description="Polar residues" evidence="1">
    <location>
        <begin position="114"/>
        <end position="137"/>
    </location>
</feature>
<dbReference type="InParanoid" id="A0A2K1QG50"/>
<dbReference type="AlphaFoldDB" id="A0A2K1QG50"/>
<feature type="region of interest" description="Disordered" evidence="1">
    <location>
        <begin position="53"/>
        <end position="72"/>
    </location>
</feature>
<feature type="region of interest" description="Disordered" evidence="1">
    <location>
        <begin position="114"/>
        <end position="143"/>
    </location>
</feature>
<feature type="region of interest" description="Disordered" evidence="1">
    <location>
        <begin position="157"/>
        <end position="188"/>
    </location>
</feature>
<dbReference type="EMBL" id="NKHZ01000089">
    <property type="protein sequence ID" value="PNS13843.1"/>
    <property type="molecule type" value="Genomic_DNA"/>
</dbReference>
<dbReference type="STRING" id="2082308.A0A2K1QG50"/>
<accession>A0A2K1QG50</accession>
<feature type="compositionally biased region" description="Polar residues" evidence="1">
    <location>
        <begin position="309"/>
        <end position="319"/>
    </location>
</feature>
<sequence>MATLVAADLGDMIDAIIIEHRGTLNRVITNLRNRAPNMDSFKQISEDLAKVSTTMSTMRSGRADTSNDNKGRYSVILDTPPDFLKSRTRSVPDLIDYIDSAAKDLGIAIPQGVTKSAPTDLTSTSELPTPRTETSIYDQDVDQRPLDQMAVTLQNRAANKSIAPRQHLRPPPAASAYATANPSPSGSPILRAESPLILAVNVPSAMPRSVPVPMIGPDGAMIMDFTSATNPLGSIGQDPAAVAGLKAANAAMRELLAADSSSGLDGDPNTRFGLASPMQAPAPISGAEASTSKSVPTGGVAQMLVPHGTSHSSNESSLDNLPASKIPKPPSQGKATASERRHLPGSVKMVQAPWSRKGSVDDGRNPFKALKPSEVKGLGRKQGTFAQPFVRDLARDASLKERAERRARLGSR</sequence>
<keyword evidence="3" id="KW-1185">Reference proteome</keyword>
<evidence type="ECO:0000313" key="2">
    <source>
        <dbReference type="EMBL" id="PNS13843.1"/>
    </source>
</evidence>
<feature type="region of interest" description="Disordered" evidence="1">
    <location>
        <begin position="260"/>
        <end position="382"/>
    </location>
</feature>
<proteinExistence type="predicted"/>
<reference evidence="2 3" key="1">
    <citation type="submission" date="2017-06" db="EMBL/GenBank/DDBJ databases">
        <title>Draft genome sequence of a variant of Elsinoe murrayae.</title>
        <authorList>
            <person name="Cheng Q."/>
        </authorList>
    </citation>
    <scope>NUCLEOTIDE SEQUENCE [LARGE SCALE GENOMIC DNA]</scope>
    <source>
        <strain evidence="2 3">CQ-2017a</strain>
    </source>
</reference>
<organism evidence="2 3">
    <name type="scientific">Sphaceloma murrayae</name>
    <dbReference type="NCBI Taxonomy" id="2082308"/>
    <lineage>
        <taxon>Eukaryota</taxon>
        <taxon>Fungi</taxon>
        <taxon>Dikarya</taxon>
        <taxon>Ascomycota</taxon>
        <taxon>Pezizomycotina</taxon>
        <taxon>Dothideomycetes</taxon>
        <taxon>Dothideomycetidae</taxon>
        <taxon>Myriangiales</taxon>
        <taxon>Elsinoaceae</taxon>
        <taxon>Sphaceloma</taxon>
    </lineage>
</organism>
<evidence type="ECO:0000313" key="3">
    <source>
        <dbReference type="Proteomes" id="UP000243797"/>
    </source>
</evidence>
<feature type="compositionally biased region" description="Basic and acidic residues" evidence="1">
    <location>
        <begin position="61"/>
        <end position="71"/>
    </location>
</feature>
<name>A0A2K1QG50_9PEZI</name>
<gene>
    <name evidence="2" type="ORF">CAC42_1334</name>
</gene>
<comment type="caution">
    <text evidence="2">The sequence shown here is derived from an EMBL/GenBank/DDBJ whole genome shotgun (WGS) entry which is preliminary data.</text>
</comment>
<evidence type="ECO:0000256" key="1">
    <source>
        <dbReference type="SAM" id="MobiDB-lite"/>
    </source>
</evidence>
<dbReference type="Proteomes" id="UP000243797">
    <property type="component" value="Unassembled WGS sequence"/>
</dbReference>
<protein>
    <submittedName>
        <fullName evidence="2">OV-16 antigen</fullName>
    </submittedName>
</protein>